<organism evidence="2 3">
    <name type="scientific">Ranatra chinensis</name>
    <dbReference type="NCBI Taxonomy" id="642074"/>
    <lineage>
        <taxon>Eukaryota</taxon>
        <taxon>Metazoa</taxon>
        <taxon>Ecdysozoa</taxon>
        <taxon>Arthropoda</taxon>
        <taxon>Hexapoda</taxon>
        <taxon>Insecta</taxon>
        <taxon>Pterygota</taxon>
        <taxon>Neoptera</taxon>
        <taxon>Paraneoptera</taxon>
        <taxon>Hemiptera</taxon>
        <taxon>Heteroptera</taxon>
        <taxon>Panheteroptera</taxon>
        <taxon>Nepomorpha</taxon>
        <taxon>Nepidae</taxon>
        <taxon>Ranatrinae</taxon>
        <taxon>Ranatra</taxon>
    </lineage>
</organism>
<dbReference type="Gene3D" id="1.25.40.10">
    <property type="entry name" value="Tetratricopeptide repeat domain"/>
    <property type="match status" value="1"/>
</dbReference>
<evidence type="ECO:0000313" key="2">
    <source>
        <dbReference type="EMBL" id="KAL1132597.1"/>
    </source>
</evidence>
<evidence type="ECO:0000256" key="1">
    <source>
        <dbReference type="SAM" id="MobiDB-lite"/>
    </source>
</evidence>
<gene>
    <name evidence="2" type="ORF">AAG570_010549</name>
</gene>
<dbReference type="AlphaFoldDB" id="A0ABD0YYV2"/>
<protein>
    <submittedName>
        <fullName evidence="2">Uncharacterized protein</fullName>
    </submittedName>
</protein>
<comment type="caution">
    <text evidence="2">The sequence shown here is derived from an EMBL/GenBank/DDBJ whole genome shotgun (WGS) entry which is preliminary data.</text>
</comment>
<sequence length="692" mass="78562">MASKRRNMFHKNKTQETTEKGNPFIDVQPKFTMLDGEIREYLETTQNPFQWELDTLTSGFKKASVIGRLQEKCETSGRYEYRRFCIKIALAHQFALKDDWTEANKSLDQCQQLLSIDDRLMMTYKCALEHILNATRAYIAYLSGDKENALKQIQKLGTSGGVFIMVTAGSDANQSTTATTRSLLGSVKDPLPMKTSRVYEIPCCCGETCIGQTGRLISIRVQEHIRATKNNDMKLAVAEHSMETCHLIEFEKTRIVASVPRYKNRAIDSISSFDTMDQGQQAAVWATRANITLGYFFEGTIKSLEYAKKAVELNNLEPEWHLVVGKIMARIRHNNFPSPLPSEDEIHHLELGFKMEKTATFAVYLGRVYSDFATSTFNLYYESKSKRDLAIVEDYRHKAYNAYMQSIELNTAGCPLVMIRCARGIMKLPMNHKCRPVVVNLMNKALENAPHDPVVNHYSGLIYKKLKQIIFFKYAEALKCLEAAVNVGNLVAAFTLIEVRSMLDSQFSPEKYYEQLLDDFGEKPIDRAKIYFNSAVYELFKKRNFESAIFPFTEALKLEPTLEGFKSCWPIWIDVKKPVNLLLLFANDAKYRKAHSKGATLLNTQLDFLLETIGQVDPDVIPKLTPTHEMFPHILSEEFNQRASNSSRGRGMSTGRRPVMKKPMVTYGFDIGGSCSGNLVVPGDARARVHSP</sequence>
<name>A0ABD0YYV2_9HEMI</name>
<dbReference type="InterPro" id="IPR011990">
    <property type="entry name" value="TPR-like_helical_dom_sf"/>
</dbReference>
<dbReference type="EMBL" id="JBFDAA010000005">
    <property type="protein sequence ID" value="KAL1132597.1"/>
    <property type="molecule type" value="Genomic_DNA"/>
</dbReference>
<keyword evidence="3" id="KW-1185">Reference proteome</keyword>
<evidence type="ECO:0000313" key="3">
    <source>
        <dbReference type="Proteomes" id="UP001558652"/>
    </source>
</evidence>
<dbReference type="SUPFAM" id="SSF81901">
    <property type="entry name" value="HCP-like"/>
    <property type="match status" value="1"/>
</dbReference>
<reference evidence="2 3" key="1">
    <citation type="submission" date="2024-07" db="EMBL/GenBank/DDBJ databases">
        <title>Chromosome-level genome assembly of the water stick insect Ranatra chinensis (Heteroptera: Nepidae).</title>
        <authorList>
            <person name="Liu X."/>
        </authorList>
    </citation>
    <scope>NUCLEOTIDE SEQUENCE [LARGE SCALE GENOMIC DNA]</scope>
    <source>
        <strain evidence="2">Cailab_2021Rc</strain>
        <tissue evidence="2">Muscle</tissue>
    </source>
</reference>
<feature type="region of interest" description="Disordered" evidence="1">
    <location>
        <begin position="1"/>
        <end position="22"/>
    </location>
</feature>
<dbReference type="Proteomes" id="UP001558652">
    <property type="component" value="Unassembled WGS sequence"/>
</dbReference>
<accession>A0ABD0YYV2</accession>
<proteinExistence type="predicted"/>
<feature type="compositionally biased region" description="Basic residues" evidence="1">
    <location>
        <begin position="1"/>
        <end position="12"/>
    </location>
</feature>